<evidence type="ECO:0000313" key="1">
    <source>
        <dbReference type="EMBL" id="KAG5485716.1"/>
    </source>
</evidence>
<dbReference type="RefSeq" id="XP_067065300.1">
    <property type="nucleotide sequence ID" value="XM_067208589.1"/>
</dbReference>
<dbReference type="Proteomes" id="UP000674143">
    <property type="component" value="Unassembled WGS sequence"/>
</dbReference>
<dbReference type="AlphaFoldDB" id="A0A836H2J6"/>
<dbReference type="EMBL" id="JAFHLR010000010">
    <property type="protein sequence ID" value="KAG5485716.1"/>
    <property type="molecule type" value="Genomic_DNA"/>
</dbReference>
<dbReference type="GeneID" id="92362523"/>
<accession>A0A836H2J6</accession>
<gene>
    <name evidence="1" type="ORF">LSCM4_06674</name>
</gene>
<reference evidence="2" key="2">
    <citation type="journal article" date="2021" name="Sci. Data">
        <title>Chromosome-scale genome sequencing, assembly and annotation of six genomes from subfamily Leishmaniinae.</title>
        <authorList>
            <person name="Almutairi H."/>
            <person name="Urbaniak M.D."/>
            <person name="Bates M.D."/>
            <person name="Jariyapan N."/>
            <person name="Kwakye-Nuako G."/>
            <person name="Thomaz Soccol V."/>
            <person name="Al-Salem W.S."/>
            <person name="Dillon R.J."/>
            <person name="Bates P.A."/>
            <person name="Gatherer D."/>
        </authorList>
    </citation>
    <scope>NUCLEOTIDE SEQUENCE [LARGE SCALE GENOMIC DNA]</scope>
</reference>
<keyword evidence="2" id="KW-1185">Reference proteome</keyword>
<sequence length="67" mass="7702">MHRSSVLRRHPYTIDISSLREANGRNEVPRKKCLTQIALQSARQAWCKTQDLLAFFFPQGYRGGPAK</sequence>
<protein>
    <submittedName>
        <fullName evidence="1">Uncharacterized protein</fullName>
    </submittedName>
</protein>
<organism evidence="1 2">
    <name type="scientific">Leishmania orientalis</name>
    <dbReference type="NCBI Taxonomy" id="2249476"/>
    <lineage>
        <taxon>Eukaryota</taxon>
        <taxon>Discoba</taxon>
        <taxon>Euglenozoa</taxon>
        <taxon>Kinetoplastea</taxon>
        <taxon>Metakinetoplastina</taxon>
        <taxon>Trypanosomatida</taxon>
        <taxon>Trypanosomatidae</taxon>
        <taxon>Leishmaniinae</taxon>
        <taxon>Leishmania</taxon>
    </lineage>
</organism>
<comment type="caution">
    <text evidence="1">The sequence shown here is derived from an EMBL/GenBank/DDBJ whole genome shotgun (WGS) entry which is preliminary data.</text>
</comment>
<reference evidence="2" key="1">
    <citation type="journal article" date="2021" name="Microbiol. Resour. Announc.">
        <title>LGAAP: Leishmaniinae Genome Assembly and Annotation Pipeline.</title>
        <authorList>
            <person name="Almutairi H."/>
            <person name="Urbaniak M.D."/>
            <person name="Bates M.D."/>
            <person name="Jariyapan N."/>
            <person name="Kwakye-Nuako G."/>
            <person name="Thomaz-Soccol V."/>
            <person name="Al-Salem W.S."/>
            <person name="Dillon R.J."/>
            <person name="Bates P.A."/>
            <person name="Gatherer D."/>
        </authorList>
    </citation>
    <scope>NUCLEOTIDE SEQUENCE [LARGE SCALE GENOMIC DNA]</scope>
</reference>
<proteinExistence type="predicted"/>
<name>A0A836H2J6_9TRYP</name>
<dbReference type="KEGG" id="loi:92362523"/>
<evidence type="ECO:0000313" key="2">
    <source>
        <dbReference type="Proteomes" id="UP000674143"/>
    </source>
</evidence>